<accession>A0A5N5QSN3</accession>
<gene>
    <name evidence="2" type="ORF">CTheo_1734</name>
</gene>
<dbReference type="Proteomes" id="UP000383932">
    <property type="component" value="Unassembled WGS sequence"/>
</dbReference>
<feature type="region of interest" description="Disordered" evidence="1">
    <location>
        <begin position="1"/>
        <end position="26"/>
    </location>
</feature>
<evidence type="ECO:0000256" key="1">
    <source>
        <dbReference type="SAM" id="MobiDB-lite"/>
    </source>
</evidence>
<name>A0A5N5QSN3_9AGAM</name>
<dbReference type="AlphaFoldDB" id="A0A5N5QSN3"/>
<protein>
    <submittedName>
        <fullName evidence="2">Uncharacterized protein</fullName>
    </submittedName>
</protein>
<dbReference type="OrthoDB" id="3163739at2759"/>
<dbReference type="EMBL" id="SSOP01000016">
    <property type="protein sequence ID" value="KAB5594755.1"/>
    <property type="molecule type" value="Genomic_DNA"/>
</dbReference>
<proteinExistence type="predicted"/>
<comment type="caution">
    <text evidence="2">The sequence shown here is derived from an EMBL/GenBank/DDBJ whole genome shotgun (WGS) entry which is preliminary data.</text>
</comment>
<reference evidence="2 3" key="1">
    <citation type="journal article" date="2019" name="Fungal Biol. Biotechnol.">
        <title>Draft genome sequence of fastidious pathogen Ceratobasidium theobromae, which causes vascular-streak dieback in Theobroma cacao.</title>
        <authorList>
            <person name="Ali S.S."/>
            <person name="Asman A."/>
            <person name="Shao J."/>
            <person name="Firmansyah A.P."/>
            <person name="Susilo A.W."/>
            <person name="Rosmana A."/>
            <person name="McMahon P."/>
            <person name="Junaid M."/>
            <person name="Guest D."/>
            <person name="Kheng T.Y."/>
            <person name="Meinhardt L.W."/>
            <person name="Bailey B.A."/>
        </authorList>
    </citation>
    <scope>NUCLEOTIDE SEQUENCE [LARGE SCALE GENOMIC DNA]</scope>
    <source>
        <strain evidence="2 3">CT2</strain>
    </source>
</reference>
<organism evidence="2 3">
    <name type="scientific">Ceratobasidium theobromae</name>
    <dbReference type="NCBI Taxonomy" id="1582974"/>
    <lineage>
        <taxon>Eukaryota</taxon>
        <taxon>Fungi</taxon>
        <taxon>Dikarya</taxon>
        <taxon>Basidiomycota</taxon>
        <taxon>Agaricomycotina</taxon>
        <taxon>Agaricomycetes</taxon>
        <taxon>Cantharellales</taxon>
        <taxon>Ceratobasidiaceae</taxon>
        <taxon>Ceratobasidium</taxon>
    </lineage>
</organism>
<keyword evidence="3" id="KW-1185">Reference proteome</keyword>
<sequence length="272" mass="30422">MTTPPPRPNDLYPIAHPGNGSTGPGAQTWMSTLVGKKNAKISSYALEGKKRDNRNERWDQTSCSRVAGDKTLPPRQRIRNIADITDPAHAPGSAMPTARLEARGIRSRSIKYRYVQLDLEVCQHPHSLGNPMRYEPSSSVEWHYGRLSCRLRTIACKGKDVLPNAFCDKIEITALRVLAHEERIYEHTISNSTTDPDFIHTGYAKAFAPLLRYMLDPDSRVGMHGIQLHVCTQLLVHLRRILAVLKARGSDSCCITYNTAVNVLVSQIDQVL</sequence>
<evidence type="ECO:0000313" key="2">
    <source>
        <dbReference type="EMBL" id="KAB5594755.1"/>
    </source>
</evidence>
<evidence type="ECO:0000313" key="3">
    <source>
        <dbReference type="Proteomes" id="UP000383932"/>
    </source>
</evidence>